<accession>A0A5M3XQU4</accession>
<sequence>MPRSNRSLPLRLGATLLAAVLVAVIAVAVISDGGEKEPTVAEAGETLKAHVLKLFDELRARNIQVIDPGGRDIPCEDGKAKRTFAATGLDISPERMPDILNNIMIGAMGRVADYNITDTSGAAVRMENEPAKTVILLNSTKNGQYSAQGETQCLSRS</sequence>
<dbReference type="RefSeq" id="WP_155348119.1">
    <property type="nucleotide sequence ID" value="NZ_BAAAHM010000031.1"/>
</dbReference>
<comment type="caution">
    <text evidence="1">The sequence shown here is derived from an EMBL/GenBank/DDBJ whole genome shotgun (WGS) entry which is preliminary data.</text>
</comment>
<gene>
    <name evidence="1" type="ORF">Aple_061090</name>
</gene>
<keyword evidence="2" id="KW-1185">Reference proteome</keyword>
<dbReference type="AlphaFoldDB" id="A0A5M3XQU4"/>
<organism evidence="1 2">
    <name type="scientific">Acrocarpospora pleiomorpha</name>
    <dbReference type="NCBI Taxonomy" id="90975"/>
    <lineage>
        <taxon>Bacteria</taxon>
        <taxon>Bacillati</taxon>
        <taxon>Actinomycetota</taxon>
        <taxon>Actinomycetes</taxon>
        <taxon>Streptosporangiales</taxon>
        <taxon>Streptosporangiaceae</taxon>
        <taxon>Acrocarpospora</taxon>
    </lineage>
</organism>
<protein>
    <submittedName>
        <fullName evidence="1">Uncharacterized protein</fullName>
    </submittedName>
</protein>
<evidence type="ECO:0000313" key="1">
    <source>
        <dbReference type="EMBL" id="GES23210.1"/>
    </source>
</evidence>
<dbReference type="Proteomes" id="UP000377595">
    <property type="component" value="Unassembled WGS sequence"/>
</dbReference>
<dbReference type="EMBL" id="BLAF01000039">
    <property type="protein sequence ID" value="GES23210.1"/>
    <property type="molecule type" value="Genomic_DNA"/>
</dbReference>
<reference evidence="1 2" key="1">
    <citation type="submission" date="2019-10" db="EMBL/GenBank/DDBJ databases">
        <title>Whole genome shotgun sequence of Acrocarpospora pleiomorpha NBRC 16267.</title>
        <authorList>
            <person name="Ichikawa N."/>
            <person name="Kimura A."/>
            <person name="Kitahashi Y."/>
            <person name="Komaki H."/>
            <person name="Oguchi A."/>
        </authorList>
    </citation>
    <scope>NUCLEOTIDE SEQUENCE [LARGE SCALE GENOMIC DNA]</scope>
    <source>
        <strain evidence="1 2">NBRC 16267</strain>
    </source>
</reference>
<dbReference type="OrthoDB" id="3533808at2"/>
<proteinExistence type="predicted"/>
<evidence type="ECO:0000313" key="2">
    <source>
        <dbReference type="Proteomes" id="UP000377595"/>
    </source>
</evidence>
<name>A0A5M3XQU4_9ACTN</name>